<dbReference type="EMBL" id="PPCN01000001">
    <property type="protein sequence ID" value="POF34363.1"/>
    <property type="molecule type" value="Genomic_DNA"/>
</dbReference>
<proteinExistence type="predicted"/>
<dbReference type="InterPro" id="IPR043148">
    <property type="entry name" value="TagF_C"/>
</dbReference>
<dbReference type="Proteomes" id="UP000236959">
    <property type="component" value="Unassembled WGS sequence"/>
</dbReference>
<dbReference type="RefSeq" id="WP_146048495.1">
    <property type="nucleotide sequence ID" value="NZ_PPCN01000001.1"/>
</dbReference>
<dbReference type="AlphaFoldDB" id="A0A2S3V3L7"/>
<reference evidence="1 2" key="1">
    <citation type="submission" date="2018-01" db="EMBL/GenBank/DDBJ databases">
        <title>Genomic Encyclopedia of Archaeal and Bacterial Type Strains, Phase II (KMG-II): from individual species to whole genera.</title>
        <authorList>
            <person name="Goeker M."/>
        </authorList>
    </citation>
    <scope>NUCLEOTIDE SEQUENCE [LARGE SCALE GENOMIC DNA]</scope>
    <source>
        <strain evidence="1 2">DSM 17023</strain>
    </source>
</reference>
<dbReference type="Gene3D" id="3.40.50.12580">
    <property type="match status" value="1"/>
</dbReference>
<gene>
    <name evidence="1" type="ORF">CLV41_101817</name>
</gene>
<dbReference type="OrthoDB" id="8419548at2"/>
<evidence type="ECO:0000313" key="2">
    <source>
        <dbReference type="Proteomes" id="UP000236959"/>
    </source>
</evidence>
<sequence>MVNMQESQIFESDWSELTSFCVSASTIKEKVEDTSRPVLALTPEINVFIQELISQLKGKEGLVIAKVLSGPLTAAARIFPYSFQLRTYATAFCEKFPLAATEPLRALSQRGRNLKSSNYRISLAEILAEIENHHVNLIANAKYHGMEIWPMLRTVLATEVENRILAGGRLTTRIAGDAEATLYQYENAFTNEIKYTPPDISFLENDAAFKAGNLDIEFLFFSRALRYIKRKNGFWVDGPCDYLHQLLAPNYSCLKIEEYDDKALKRQPRVLAPKYFRTPWKHDQKRFFDHMKSDFPSWSGTESKESWRLYTRACSKLGLPSDKKNYNALLRNMQYAWGYANFFRDFVGRINPRFVFQEFYYSPESIGLILACKSLGIPVIEVQHGLIGSHQWQTTHWVKMPENGYVNHPDYYWVFDKFEKENSETHQPRNAFHRPAIVAGHAELEIFKRNHEKEESKLKPSHREFLKEIGDATYNILFSPQYHHVDFTGIVAVSRALPKDARLLVRLHPMQLPIVDGLAELIEKYGTDNIEVENSSKIPLYSLMERCHHVITKYSTLAREGLEFDMDVTLLDDMGRQLFHQYVDLGRMTYCGTKESLVDKILADYRSYKDPAVWQVKCGEFEAFRKEHLSETPESAVEEIRMDWEQKNEYRSNVARNCSDMPIMSVPLSIQKCAENRYLKDVDRTSGDFSIRRTFLIDENLPINRNTLARIFYKTVLGTDSKTALDLVFHGSEAATHSGDILTLFYGMSGRSVNIHIDALGSIETASRSESDKVLRKLDIEALALPGADAKSITGLKVISASNDVLTQTKRWLGSKGLDENLVVVTFGDSLNNAQAESILCSDCLVEIAAHRNILLNGSRHFVENCQQLPERINLFEPAVYALDAAIALCQNAGTNIVVSNDGWDQLFVGNNGVCVTLTPEDWENESPTSLLRQICGDQPLLLDEL</sequence>
<evidence type="ECO:0000313" key="1">
    <source>
        <dbReference type="EMBL" id="POF34363.1"/>
    </source>
</evidence>
<accession>A0A2S3V3L7</accession>
<name>A0A2S3V3L7_9HYPH</name>
<keyword evidence="2" id="KW-1185">Reference proteome</keyword>
<comment type="caution">
    <text evidence="1">The sequence shown here is derived from an EMBL/GenBank/DDBJ whole genome shotgun (WGS) entry which is preliminary data.</text>
</comment>
<organism evidence="1 2">
    <name type="scientific">Roseibium marinum</name>
    <dbReference type="NCBI Taxonomy" id="281252"/>
    <lineage>
        <taxon>Bacteria</taxon>
        <taxon>Pseudomonadati</taxon>
        <taxon>Pseudomonadota</taxon>
        <taxon>Alphaproteobacteria</taxon>
        <taxon>Hyphomicrobiales</taxon>
        <taxon>Stappiaceae</taxon>
        <taxon>Roseibium</taxon>
    </lineage>
</organism>
<protein>
    <submittedName>
        <fullName evidence="1">Uncharacterized protein</fullName>
    </submittedName>
</protein>